<dbReference type="RefSeq" id="WP_053605916.1">
    <property type="nucleotide sequence ID" value="NZ_CP012600.1"/>
</dbReference>
<comment type="catalytic activity">
    <reaction evidence="4 5 6">
        <text>an acyl phosphate + H2O = a carboxylate + phosphate + H(+)</text>
        <dbReference type="Rhea" id="RHEA:14965"/>
        <dbReference type="ChEBI" id="CHEBI:15377"/>
        <dbReference type="ChEBI" id="CHEBI:15378"/>
        <dbReference type="ChEBI" id="CHEBI:29067"/>
        <dbReference type="ChEBI" id="CHEBI:43474"/>
        <dbReference type="ChEBI" id="CHEBI:59918"/>
        <dbReference type="EC" id="3.6.1.7"/>
    </reaction>
</comment>
<evidence type="ECO:0000313" key="10">
    <source>
        <dbReference type="Proteomes" id="UP000067625"/>
    </source>
</evidence>
<dbReference type="PROSITE" id="PS00150">
    <property type="entry name" value="ACYLPHOSPHATASE_1"/>
    <property type="match status" value="1"/>
</dbReference>
<evidence type="ECO:0000256" key="2">
    <source>
        <dbReference type="ARBA" id="ARBA00012150"/>
    </source>
</evidence>
<evidence type="ECO:0000256" key="3">
    <source>
        <dbReference type="ARBA" id="ARBA00015991"/>
    </source>
</evidence>
<dbReference type="SUPFAM" id="SSF54975">
    <property type="entry name" value="Acylphosphatase/BLUF domain-like"/>
    <property type="match status" value="1"/>
</dbReference>
<dbReference type="PANTHER" id="PTHR47268:SF4">
    <property type="entry name" value="ACYLPHOSPHATASE"/>
    <property type="match status" value="1"/>
</dbReference>
<dbReference type="EMBL" id="CP012600">
    <property type="protein sequence ID" value="ALC84023.1"/>
    <property type="molecule type" value="Genomic_DNA"/>
</dbReference>
<comment type="similarity">
    <text evidence="1 7">Belongs to the acylphosphatase family.</text>
</comment>
<dbReference type="STRING" id="1441095.AM592_22895"/>
<dbReference type="InterPro" id="IPR020456">
    <property type="entry name" value="Acylphosphatase"/>
</dbReference>
<evidence type="ECO:0000256" key="7">
    <source>
        <dbReference type="RuleBase" id="RU004168"/>
    </source>
</evidence>
<accession>A0A0M4FUQ1</accession>
<feature type="active site" evidence="5">
    <location>
        <position position="36"/>
    </location>
</feature>
<evidence type="ECO:0000313" key="9">
    <source>
        <dbReference type="EMBL" id="ALC84023.1"/>
    </source>
</evidence>
<protein>
    <recommendedName>
        <fullName evidence="3 5">Acylphosphatase</fullName>
        <ecNumber evidence="2 5">3.6.1.7</ecNumber>
    </recommendedName>
</protein>
<dbReference type="PATRIC" id="fig|1441095.3.peg.5074"/>
<sequence length="90" mass="10160">MLQYHIVVEGRVQGVGFRYFVQSEAEKNKLTGWVKNRMDGAVEILAEGPEESLADFVESVQKGNRFSRVRNVTVEEAAATESYKNFAIAY</sequence>
<reference evidence="10" key="1">
    <citation type="submission" date="2015-08" db="EMBL/GenBank/DDBJ databases">
        <title>Genome sequencing project for genomic taxonomy and phylogenomics of Bacillus-like bacteria.</title>
        <authorList>
            <person name="Liu B."/>
            <person name="Wang J."/>
            <person name="Zhu Y."/>
            <person name="Liu G."/>
            <person name="Chen Q."/>
            <person name="Chen Z."/>
            <person name="Lan J."/>
            <person name="Che J."/>
            <person name="Ge C."/>
            <person name="Shi H."/>
            <person name="Pan Z."/>
            <person name="Liu X."/>
        </authorList>
    </citation>
    <scope>NUCLEOTIDE SEQUENCE [LARGE SCALE GENOMIC DNA]</scope>
    <source>
        <strain evidence="10">FJAT-4402</strain>
    </source>
</reference>
<feature type="domain" description="Acylphosphatase-like" evidence="8">
    <location>
        <begin position="3"/>
        <end position="90"/>
    </location>
</feature>
<evidence type="ECO:0000256" key="6">
    <source>
        <dbReference type="RuleBase" id="RU000553"/>
    </source>
</evidence>
<evidence type="ECO:0000259" key="8">
    <source>
        <dbReference type="PROSITE" id="PS51160"/>
    </source>
</evidence>
<evidence type="ECO:0000256" key="5">
    <source>
        <dbReference type="PROSITE-ProRule" id="PRU00520"/>
    </source>
</evidence>
<dbReference type="GO" id="GO:0003998">
    <property type="term" value="F:acylphosphatase activity"/>
    <property type="evidence" value="ECO:0007669"/>
    <property type="project" value="UniProtKB-EC"/>
</dbReference>
<dbReference type="OrthoDB" id="9808093at2"/>
<dbReference type="InterPro" id="IPR017968">
    <property type="entry name" value="Acylphosphatase_CS"/>
</dbReference>
<keyword evidence="10" id="KW-1185">Reference proteome</keyword>
<dbReference type="AlphaFoldDB" id="A0A0M4FUQ1"/>
<reference evidence="9 10" key="2">
    <citation type="journal article" date="2016" name="Int. J. Syst. Evol. Microbiol.">
        <title>Bacillus gobiensis sp. nov., isolated from a soil sample.</title>
        <authorList>
            <person name="Liu B."/>
            <person name="Liu G.H."/>
            <person name="Cetin S."/>
            <person name="Schumann P."/>
            <person name="Pan Z.Z."/>
            <person name="Chen Q.Q."/>
        </authorList>
    </citation>
    <scope>NUCLEOTIDE SEQUENCE [LARGE SCALE GENOMIC DNA]</scope>
    <source>
        <strain evidence="9 10">FJAT-4402</strain>
    </source>
</reference>
<dbReference type="EC" id="3.6.1.7" evidence="2 5"/>
<proteinExistence type="inferred from homology"/>
<dbReference type="InterPro" id="IPR001792">
    <property type="entry name" value="Acylphosphatase-like_dom"/>
</dbReference>
<evidence type="ECO:0000256" key="4">
    <source>
        <dbReference type="ARBA" id="ARBA00047645"/>
    </source>
</evidence>
<dbReference type="PRINTS" id="PR00112">
    <property type="entry name" value="ACYLPHPHTASE"/>
</dbReference>
<dbReference type="Pfam" id="PF00708">
    <property type="entry name" value="Acylphosphatase"/>
    <property type="match status" value="1"/>
</dbReference>
<dbReference type="InterPro" id="IPR036046">
    <property type="entry name" value="Acylphosphatase-like_dom_sf"/>
</dbReference>
<dbReference type="Proteomes" id="UP000067625">
    <property type="component" value="Chromosome"/>
</dbReference>
<organism evidence="9 10">
    <name type="scientific">Bacillus gobiensis</name>
    <dbReference type="NCBI Taxonomy" id="1441095"/>
    <lineage>
        <taxon>Bacteria</taxon>
        <taxon>Bacillati</taxon>
        <taxon>Bacillota</taxon>
        <taxon>Bacilli</taxon>
        <taxon>Bacillales</taxon>
        <taxon>Bacillaceae</taxon>
        <taxon>Bacillus</taxon>
    </lineage>
</organism>
<dbReference type="Gene3D" id="3.30.70.100">
    <property type="match status" value="1"/>
</dbReference>
<name>A0A0M4FUQ1_9BACI</name>
<evidence type="ECO:0000256" key="1">
    <source>
        <dbReference type="ARBA" id="ARBA00005614"/>
    </source>
</evidence>
<feature type="active site" evidence="5">
    <location>
        <position position="18"/>
    </location>
</feature>
<dbReference type="PROSITE" id="PS51160">
    <property type="entry name" value="ACYLPHOSPHATASE_3"/>
    <property type="match status" value="1"/>
</dbReference>
<gene>
    <name evidence="9" type="ORF">AM592_22895</name>
</gene>
<keyword evidence="5 6" id="KW-0378">Hydrolase</keyword>
<dbReference type="NCBIfam" id="NF010995">
    <property type="entry name" value="PRK14420.1"/>
    <property type="match status" value="1"/>
</dbReference>
<dbReference type="PANTHER" id="PTHR47268">
    <property type="entry name" value="ACYLPHOSPHATASE"/>
    <property type="match status" value="1"/>
</dbReference>
<dbReference type="PROSITE" id="PS00151">
    <property type="entry name" value="ACYLPHOSPHATASE_2"/>
    <property type="match status" value="1"/>
</dbReference>